<keyword evidence="1" id="KW-0472">Membrane</keyword>
<dbReference type="EMBL" id="GL983812">
    <property type="protein sequence ID" value="EGR31818.1"/>
    <property type="molecule type" value="Genomic_DNA"/>
</dbReference>
<evidence type="ECO:0000313" key="3">
    <source>
        <dbReference type="Proteomes" id="UP000008983"/>
    </source>
</evidence>
<dbReference type="GeneID" id="14907971"/>
<gene>
    <name evidence="2" type="ORF">IMG5_101220</name>
</gene>
<dbReference type="AlphaFoldDB" id="G0QSI0"/>
<feature type="transmembrane region" description="Helical" evidence="1">
    <location>
        <begin position="90"/>
        <end position="110"/>
    </location>
</feature>
<keyword evidence="1" id="KW-1133">Transmembrane helix</keyword>
<dbReference type="InParanoid" id="G0QSI0"/>
<evidence type="ECO:0000256" key="1">
    <source>
        <dbReference type="SAM" id="Phobius"/>
    </source>
</evidence>
<proteinExistence type="predicted"/>
<reference evidence="2 3" key="1">
    <citation type="submission" date="2011-07" db="EMBL/GenBank/DDBJ databases">
        <authorList>
            <person name="Coyne R."/>
            <person name="Brami D."/>
            <person name="Johnson J."/>
            <person name="Hostetler J."/>
            <person name="Hannick L."/>
            <person name="Clark T."/>
            <person name="Cassidy-Hanley D."/>
            <person name="Inman J."/>
        </authorList>
    </citation>
    <scope>NUCLEOTIDE SEQUENCE [LARGE SCALE GENOMIC DNA]</scope>
    <source>
        <strain evidence="2 3">G5</strain>
    </source>
</reference>
<feature type="transmembrane region" description="Helical" evidence="1">
    <location>
        <begin position="203"/>
        <end position="232"/>
    </location>
</feature>
<feature type="transmembrane region" description="Helical" evidence="1">
    <location>
        <begin position="170"/>
        <end position="197"/>
    </location>
</feature>
<organism evidence="2 3">
    <name type="scientific">Ichthyophthirius multifiliis</name>
    <name type="common">White spot disease agent</name>
    <name type="synonym">Ich</name>
    <dbReference type="NCBI Taxonomy" id="5932"/>
    <lineage>
        <taxon>Eukaryota</taxon>
        <taxon>Sar</taxon>
        <taxon>Alveolata</taxon>
        <taxon>Ciliophora</taxon>
        <taxon>Intramacronucleata</taxon>
        <taxon>Oligohymenophorea</taxon>
        <taxon>Hymenostomatida</taxon>
        <taxon>Ophryoglenina</taxon>
        <taxon>Ichthyophthirius</taxon>
    </lineage>
</organism>
<accession>G0QSI0</accession>
<dbReference type="OMA" id="VRNDIQE"/>
<keyword evidence="3" id="KW-1185">Reference proteome</keyword>
<name>G0QSI0_ICHMU</name>
<evidence type="ECO:0000313" key="2">
    <source>
        <dbReference type="EMBL" id="EGR31818.1"/>
    </source>
</evidence>
<evidence type="ECO:0008006" key="4">
    <source>
        <dbReference type="Google" id="ProtNLM"/>
    </source>
</evidence>
<dbReference type="RefSeq" id="XP_004035304.1">
    <property type="nucleotide sequence ID" value="XM_004035256.1"/>
</dbReference>
<protein>
    <recommendedName>
        <fullName evidence="4">Transmembrane protein</fullName>
    </recommendedName>
</protein>
<keyword evidence="1" id="KW-0812">Transmembrane</keyword>
<sequence length="637" mass="76589">MISTLSQNSERNFLFGQKSQFQIQKPYQTSMKLQIPIKSDTKQDLLTFKNFGILYIIIKMRQFFNIENQLSGEPFIFQKFIKQRLSRTDFSFKIIQLILSIYFIGVFIYLEKKDTRSYVFLSISILDLLIVIFNRPKQLFRNIGVAFQNLQLLYANYNLFNDVNQHESKIFINIMMLSISIIMFNQNIAVFTYIILINSLQSIYIYFLVITQYSLIFIILQTLQFFIVNYLFYVERKHEITLFLEKRLFNQNEDQLFQLVDHKISTGVIIVQKTNIEDQKKQENEKFDQQKNLKISFVNQVAIQQLQLDVKQNIFETLKKISINTQENNSQINLQYNLYEQIDFFFHHCIFNTEIQNKEEKQNIISEIQDYQSQNKIKKTAQSDCEQSIIFTGIQRQYTNQRKSQTQLCIDMMFQDIQFDFRFNSIQWDNSPALIIIISNTKEKIINKKLHELEQYKVELFNTISHISKTPLNSIINIADYMLNVILDEHNYYVKKRLYCQQHKKKLNISKKQYKTWLSLKITDLFFYIQQTIFLIYLQFLLKKKYIQIMSFLTQKMPLNKYKKSTFNKYKKKSSNFLFYIKVIQKQQQMTKKESNKFSLNFQETPLNSLLLEKQRLLQKMNHPILYGSKQKTQEKE</sequence>
<dbReference type="Proteomes" id="UP000008983">
    <property type="component" value="Unassembled WGS sequence"/>
</dbReference>
<feature type="transmembrane region" description="Helical" evidence="1">
    <location>
        <begin position="116"/>
        <end position="133"/>
    </location>
</feature>